<dbReference type="RefSeq" id="WP_192597694.1">
    <property type="nucleotide sequence ID" value="NZ_JADBEL010000003.1"/>
</dbReference>
<dbReference type="SUPFAM" id="SSF89360">
    <property type="entry name" value="HesB-like domain"/>
    <property type="match status" value="1"/>
</dbReference>
<comment type="similarity">
    <text evidence="1">Belongs to the HesB/IscA family.</text>
</comment>
<name>A0A927MHJ1_9BACL</name>
<organism evidence="3 4">
    <name type="scientific">Sporosarcina limicola</name>
    <dbReference type="NCBI Taxonomy" id="34101"/>
    <lineage>
        <taxon>Bacteria</taxon>
        <taxon>Bacillati</taxon>
        <taxon>Bacillota</taxon>
        <taxon>Bacilli</taxon>
        <taxon>Bacillales</taxon>
        <taxon>Caryophanaceae</taxon>
        <taxon>Sporosarcina</taxon>
    </lineage>
</organism>
<dbReference type="InterPro" id="IPR008326">
    <property type="entry name" value="PdhI-like"/>
</dbReference>
<comment type="caution">
    <text evidence="3">The sequence shown here is derived from an EMBL/GenBank/DDBJ whole genome shotgun (WGS) entry which is preliminary data.</text>
</comment>
<dbReference type="Pfam" id="PF01521">
    <property type="entry name" value="Fe-S_biosyn"/>
    <property type="match status" value="1"/>
</dbReference>
<sequence length="97" mass="11293">MKIIVSDEALNWFKEEMHTLSGDSIKFFARYGGSSPLHEGFSLGVMKEQPDEAAIETVHNGVQFYIERRDKWFFVDHNLHVNVNPELNELVYTYEKA</sequence>
<dbReference type="InterPro" id="IPR035903">
    <property type="entry name" value="HesB-like_dom_sf"/>
</dbReference>
<dbReference type="Proteomes" id="UP000658225">
    <property type="component" value="Unassembled WGS sequence"/>
</dbReference>
<proteinExistence type="inferred from homology"/>
<evidence type="ECO:0000259" key="2">
    <source>
        <dbReference type="Pfam" id="PF01521"/>
    </source>
</evidence>
<evidence type="ECO:0000256" key="1">
    <source>
        <dbReference type="ARBA" id="ARBA00006718"/>
    </source>
</evidence>
<gene>
    <name evidence="3" type="ORF">H4683_000970</name>
</gene>
<keyword evidence="4" id="KW-1185">Reference proteome</keyword>
<evidence type="ECO:0000313" key="3">
    <source>
        <dbReference type="EMBL" id="MBE1553896.1"/>
    </source>
</evidence>
<feature type="domain" description="Core" evidence="2">
    <location>
        <begin position="1"/>
        <end position="90"/>
    </location>
</feature>
<dbReference type="EMBL" id="JADBEL010000003">
    <property type="protein sequence ID" value="MBE1553896.1"/>
    <property type="molecule type" value="Genomic_DNA"/>
</dbReference>
<accession>A0A927MHJ1</accession>
<dbReference type="AlphaFoldDB" id="A0A927MHJ1"/>
<reference evidence="3" key="1">
    <citation type="submission" date="2020-10" db="EMBL/GenBank/DDBJ databases">
        <title>Genomic Encyclopedia of Type Strains, Phase IV (KMG-IV): sequencing the most valuable type-strain genomes for metagenomic binning, comparative biology and taxonomic classification.</title>
        <authorList>
            <person name="Goeker M."/>
        </authorList>
    </citation>
    <scope>NUCLEOTIDE SEQUENCE</scope>
    <source>
        <strain evidence="3">DSM 13886</strain>
    </source>
</reference>
<dbReference type="InterPro" id="IPR000361">
    <property type="entry name" value="ATAP_core_dom"/>
</dbReference>
<protein>
    <submittedName>
        <fullName evidence="3">Uncharacterized protein YneR</fullName>
    </submittedName>
</protein>
<evidence type="ECO:0000313" key="4">
    <source>
        <dbReference type="Proteomes" id="UP000658225"/>
    </source>
</evidence>
<dbReference type="PIRSF" id="PIRSF034852">
    <property type="entry name" value="UCP034852"/>
    <property type="match status" value="1"/>
</dbReference>